<keyword evidence="1 8" id="KW-0813">Transport</keyword>
<comment type="function">
    <text evidence="8">Mitochondrial intermembrane chaperone that participates in the import and insertion of some multi-pass transmembrane proteins into the mitochondrial inner membrane. Also required for the transfer of beta-barrel precursors from the TOM complex to the sorting and assembly machinery (SAM complex) of the outer membrane. Acts as a chaperone-like protein that protects the hydrophobic precursors from aggregation and guide them through the mitochondrial intermembrane space.</text>
</comment>
<dbReference type="WBParaSite" id="MBELARI_LOCUS8484">
    <property type="protein sequence ID" value="MBELARI_LOCUS8484"/>
    <property type="gene ID" value="MBELARI_LOCUS8484"/>
</dbReference>
<keyword evidence="10" id="KW-1185">Reference proteome</keyword>
<comment type="subunit">
    <text evidence="8">Heterohexamer.</text>
</comment>
<dbReference type="InterPro" id="IPR035427">
    <property type="entry name" value="Tim10-like_dom_sf"/>
</dbReference>
<evidence type="ECO:0000259" key="9">
    <source>
        <dbReference type="Pfam" id="PF02953"/>
    </source>
</evidence>
<sequence length="89" mass="10327">MSQIQDISQLREFLTVYNTLTERCFNNCISDFNAHKPLVQEQDCVNKCIDKSMRVNRRLMLSFAELGPKLLFKQGQPTGTESVKVNLRF</sequence>
<organism evidence="10 11">
    <name type="scientific">Mesorhabditis belari</name>
    <dbReference type="NCBI Taxonomy" id="2138241"/>
    <lineage>
        <taxon>Eukaryota</taxon>
        <taxon>Metazoa</taxon>
        <taxon>Ecdysozoa</taxon>
        <taxon>Nematoda</taxon>
        <taxon>Chromadorea</taxon>
        <taxon>Rhabditida</taxon>
        <taxon>Rhabditina</taxon>
        <taxon>Rhabditomorpha</taxon>
        <taxon>Rhabditoidea</taxon>
        <taxon>Rhabditidae</taxon>
        <taxon>Mesorhabditinae</taxon>
        <taxon>Mesorhabditis</taxon>
    </lineage>
</organism>
<comment type="similarity">
    <text evidence="8">Belongs to the small Tim family.</text>
</comment>
<evidence type="ECO:0000256" key="8">
    <source>
        <dbReference type="RuleBase" id="RU367043"/>
    </source>
</evidence>
<dbReference type="Proteomes" id="UP000887575">
    <property type="component" value="Unassembled WGS sequence"/>
</dbReference>
<accession>A0AAF3FMT5</accession>
<keyword evidence="8" id="KW-0999">Mitochondrion inner membrane</keyword>
<dbReference type="Gene3D" id="1.10.287.810">
    <property type="entry name" value="Mitochondrial import inner membrane translocase subunit tim13 like domains"/>
    <property type="match status" value="1"/>
</dbReference>
<dbReference type="GO" id="GO:0046872">
    <property type="term" value="F:metal ion binding"/>
    <property type="evidence" value="ECO:0007669"/>
    <property type="project" value="UniProtKB-KW"/>
</dbReference>
<dbReference type="PANTHER" id="PTHR13172">
    <property type="entry name" value="MITOCHONDRIAL IMPORT INNER MEMBRANE TRANSLOCASE SUBUNIT TIM9B"/>
    <property type="match status" value="1"/>
</dbReference>
<keyword evidence="2" id="KW-0479">Metal-binding</keyword>
<evidence type="ECO:0000256" key="7">
    <source>
        <dbReference type="ARBA" id="ARBA00023157"/>
    </source>
</evidence>
<keyword evidence="4 8" id="KW-0653">Protein transport</keyword>
<evidence type="ECO:0000313" key="11">
    <source>
        <dbReference type="WBParaSite" id="MBELARI_LOCUS8484"/>
    </source>
</evidence>
<protein>
    <recommendedName>
        <fullName evidence="8">Mitochondrial import inner membrane translocase subunit</fullName>
    </recommendedName>
</protein>
<name>A0AAF3FMT5_9BILA</name>
<dbReference type="GO" id="GO:0015031">
    <property type="term" value="P:protein transport"/>
    <property type="evidence" value="ECO:0007669"/>
    <property type="project" value="UniProtKB-KW"/>
</dbReference>
<keyword evidence="6 8" id="KW-0496">Mitochondrion</keyword>
<dbReference type="AlphaFoldDB" id="A0AAF3FMT5"/>
<comment type="domain">
    <text evidence="8">The twin CX3C motif contains 4 conserved Cys residues that form 2 disulfide bonds in the mitochondrial intermembrane space.</text>
</comment>
<keyword evidence="8" id="KW-0472">Membrane</keyword>
<evidence type="ECO:0000256" key="3">
    <source>
        <dbReference type="ARBA" id="ARBA00022833"/>
    </source>
</evidence>
<dbReference type="SUPFAM" id="SSF144122">
    <property type="entry name" value="Tim10-like"/>
    <property type="match status" value="1"/>
</dbReference>
<reference evidence="11" key="1">
    <citation type="submission" date="2024-02" db="UniProtKB">
        <authorList>
            <consortium name="WormBaseParasite"/>
        </authorList>
    </citation>
    <scope>IDENTIFICATION</scope>
</reference>
<dbReference type="InterPro" id="IPR004217">
    <property type="entry name" value="Tim10-like"/>
</dbReference>
<comment type="subcellular location">
    <subcellularLocation>
        <location evidence="8">Mitochondrion inner membrane</location>
        <topology evidence="8">Peripheral membrane protein</topology>
        <orientation evidence="8">Intermembrane side</orientation>
    </subcellularLocation>
</comment>
<keyword evidence="5 8" id="KW-0811">Translocation</keyword>
<keyword evidence="7 8" id="KW-1015">Disulfide bond</keyword>
<evidence type="ECO:0000256" key="1">
    <source>
        <dbReference type="ARBA" id="ARBA00022448"/>
    </source>
</evidence>
<feature type="domain" description="Tim10-like" evidence="9">
    <location>
        <begin position="3"/>
        <end position="65"/>
    </location>
</feature>
<dbReference type="Pfam" id="PF02953">
    <property type="entry name" value="zf-Tim10_DDP"/>
    <property type="match status" value="1"/>
</dbReference>
<evidence type="ECO:0000256" key="6">
    <source>
        <dbReference type="ARBA" id="ARBA00023128"/>
    </source>
</evidence>
<keyword evidence="3" id="KW-0862">Zinc</keyword>
<evidence type="ECO:0000256" key="2">
    <source>
        <dbReference type="ARBA" id="ARBA00022723"/>
    </source>
</evidence>
<keyword evidence="8" id="KW-0143">Chaperone</keyword>
<proteinExistence type="inferred from homology"/>
<dbReference type="GO" id="GO:0005743">
    <property type="term" value="C:mitochondrial inner membrane"/>
    <property type="evidence" value="ECO:0007669"/>
    <property type="project" value="UniProtKB-SubCell"/>
</dbReference>
<evidence type="ECO:0000256" key="5">
    <source>
        <dbReference type="ARBA" id="ARBA00023010"/>
    </source>
</evidence>
<evidence type="ECO:0000313" key="10">
    <source>
        <dbReference type="Proteomes" id="UP000887575"/>
    </source>
</evidence>
<dbReference type="InterPro" id="IPR050673">
    <property type="entry name" value="Mito_inner_translocase_sub"/>
</dbReference>
<evidence type="ECO:0000256" key="4">
    <source>
        <dbReference type="ARBA" id="ARBA00022927"/>
    </source>
</evidence>